<evidence type="ECO:0000256" key="1">
    <source>
        <dbReference type="SAM" id="MobiDB-lite"/>
    </source>
</evidence>
<organism evidence="2">
    <name type="scientific">uncultured Caudovirales phage</name>
    <dbReference type="NCBI Taxonomy" id="2100421"/>
    <lineage>
        <taxon>Viruses</taxon>
        <taxon>Duplodnaviria</taxon>
        <taxon>Heunggongvirae</taxon>
        <taxon>Uroviricota</taxon>
        <taxon>Caudoviricetes</taxon>
        <taxon>Peduoviridae</taxon>
        <taxon>Maltschvirus</taxon>
        <taxon>Maltschvirus maltsch</taxon>
    </lineage>
</organism>
<gene>
    <name evidence="2" type="ORF">UFOVP54_118</name>
</gene>
<reference evidence="2" key="1">
    <citation type="submission" date="2020-04" db="EMBL/GenBank/DDBJ databases">
        <authorList>
            <person name="Chiriac C."/>
            <person name="Salcher M."/>
            <person name="Ghai R."/>
            <person name="Kavagutti S V."/>
        </authorList>
    </citation>
    <scope>NUCLEOTIDE SEQUENCE</scope>
</reference>
<proteinExistence type="predicted"/>
<evidence type="ECO:0000313" key="2">
    <source>
        <dbReference type="EMBL" id="CAB4125354.1"/>
    </source>
</evidence>
<sequence length="75" mass="8644">MSDQPVMHKASFEFYQEGNTDGTTDETEEIRIECMGIGDLSEGCYYVIRTQTGWSIDGPEEMKQLLERVDKMMKI</sequence>
<feature type="region of interest" description="Disordered" evidence="1">
    <location>
        <begin position="1"/>
        <end position="26"/>
    </location>
</feature>
<accession>A0A6J5KSD0</accession>
<dbReference type="EMBL" id="LR796188">
    <property type="protein sequence ID" value="CAB4125354.1"/>
    <property type="molecule type" value="Genomic_DNA"/>
</dbReference>
<name>A0A6J5KSD0_9CAUD</name>
<protein>
    <submittedName>
        <fullName evidence="2">Uncharacterized protein</fullName>
    </submittedName>
</protein>